<protein>
    <recommendedName>
        <fullName evidence="3">NTP pyrophosphohydrolase</fullName>
    </recommendedName>
</protein>
<proteinExistence type="predicted"/>
<evidence type="ECO:0000313" key="2">
    <source>
        <dbReference type="Proteomes" id="UP000832097"/>
    </source>
</evidence>
<name>A0ABY4BY51_9MICO</name>
<dbReference type="RefSeq" id="WP_243555712.1">
    <property type="nucleotide sequence ID" value="NZ_CP094528.1"/>
</dbReference>
<dbReference type="Proteomes" id="UP000832097">
    <property type="component" value="Chromosome"/>
</dbReference>
<evidence type="ECO:0000313" key="1">
    <source>
        <dbReference type="EMBL" id="UOE44168.1"/>
    </source>
</evidence>
<evidence type="ECO:0008006" key="3">
    <source>
        <dbReference type="Google" id="ProtNLM"/>
    </source>
</evidence>
<gene>
    <name evidence="1" type="ORF">MTO99_18750</name>
</gene>
<keyword evidence="2" id="KW-1185">Reference proteome</keyword>
<organism evidence="1 2">
    <name type="scientific">Agromyces larvae</name>
    <dbReference type="NCBI Taxonomy" id="2929802"/>
    <lineage>
        <taxon>Bacteria</taxon>
        <taxon>Bacillati</taxon>
        <taxon>Actinomycetota</taxon>
        <taxon>Actinomycetes</taxon>
        <taxon>Micrococcales</taxon>
        <taxon>Microbacteriaceae</taxon>
        <taxon>Agromyces</taxon>
    </lineage>
</organism>
<sequence>MGDGGAIDVEVIVDAANVMGSRPDGWWRDRAAAASRVVAGLPALVGRVVDGPDASPGPVRIARATAVIEGAAKAADLPDDADVLRAPADGDSAIAELAAERASRGIRVLVVTADRGLRARLPDTAIAAGPNWLNALLGR</sequence>
<dbReference type="EMBL" id="CP094528">
    <property type="protein sequence ID" value="UOE44168.1"/>
    <property type="molecule type" value="Genomic_DNA"/>
</dbReference>
<accession>A0ABY4BY51</accession>
<reference evidence="1 2" key="1">
    <citation type="submission" date="2022-03" db="EMBL/GenBank/DDBJ databases">
        <title>Mucilaginibacter sp. isolated from the gut of Protaetia brevitarsis seulensis larvae.</title>
        <authorList>
            <person name="Won M."/>
            <person name="Kim S.-J."/>
            <person name="Kwon S.-W."/>
        </authorList>
    </citation>
    <scope>NUCLEOTIDE SEQUENCE [LARGE SCALE GENOMIC DNA]</scope>
    <source>
        <strain evidence="1 2">CFWR-12</strain>
    </source>
</reference>